<evidence type="ECO:0000313" key="3">
    <source>
        <dbReference type="Proteomes" id="UP000469385"/>
    </source>
</evidence>
<evidence type="ECO:0008006" key="4">
    <source>
        <dbReference type="Google" id="ProtNLM"/>
    </source>
</evidence>
<sequence length="281" mass="30277">MPSLLPLLHRLPAALLVGLAAAHTAAQADPPNRAVMDPAPGVQLSYERQGPLDTPTPPGRFDGTIATPAGILRTTVRASPNEEQRFQRGDTTFELPSPVLDGQLQVREREAGGLGATWRARLGAGLAADAQGERTPIRSGEALQLQQQFTDGNAARAQVSSSRTAAAQGRRWDLEVTHATSSARWSAGIDASERSYVSSSGGLEPRAGVRLGTQWLVLPNTRMEARYTRHVRWDTEEPLSSVMLGTRFDLPRRASLVTGVEVDGESRHKASATLIVPLEER</sequence>
<dbReference type="EMBL" id="WSEL01000003">
    <property type="protein sequence ID" value="MVQ29212.1"/>
    <property type="molecule type" value="Genomic_DNA"/>
</dbReference>
<proteinExistence type="predicted"/>
<organism evidence="2 3">
    <name type="scientific">Ramlibacter pinisoli</name>
    <dbReference type="NCBI Taxonomy" id="2682844"/>
    <lineage>
        <taxon>Bacteria</taxon>
        <taxon>Pseudomonadati</taxon>
        <taxon>Pseudomonadota</taxon>
        <taxon>Betaproteobacteria</taxon>
        <taxon>Burkholderiales</taxon>
        <taxon>Comamonadaceae</taxon>
        <taxon>Ramlibacter</taxon>
    </lineage>
</organism>
<keyword evidence="3" id="KW-1185">Reference proteome</keyword>
<dbReference type="AlphaFoldDB" id="A0A6N8IR68"/>
<accession>A0A6N8IR68</accession>
<comment type="caution">
    <text evidence="2">The sequence shown here is derived from an EMBL/GenBank/DDBJ whole genome shotgun (WGS) entry which is preliminary data.</text>
</comment>
<feature type="signal peptide" evidence="1">
    <location>
        <begin position="1"/>
        <end position="28"/>
    </location>
</feature>
<dbReference type="Proteomes" id="UP000469385">
    <property type="component" value="Unassembled WGS sequence"/>
</dbReference>
<dbReference type="RefSeq" id="WP_157397239.1">
    <property type="nucleotide sequence ID" value="NZ_WSEL01000003.1"/>
</dbReference>
<feature type="chain" id="PRO_5026697352" description="DUF481 domain-containing protein" evidence="1">
    <location>
        <begin position="29"/>
        <end position="281"/>
    </location>
</feature>
<evidence type="ECO:0000313" key="2">
    <source>
        <dbReference type="EMBL" id="MVQ29212.1"/>
    </source>
</evidence>
<name>A0A6N8IR68_9BURK</name>
<gene>
    <name evidence="2" type="ORF">GON04_07130</name>
</gene>
<reference evidence="2 3" key="1">
    <citation type="submission" date="2019-12" db="EMBL/GenBank/DDBJ databases">
        <authorList>
            <person name="Huq M.A."/>
        </authorList>
    </citation>
    <scope>NUCLEOTIDE SEQUENCE [LARGE SCALE GENOMIC DNA]</scope>
    <source>
        <strain evidence="2 3">MAH-25</strain>
    </source>
</reference>
<protein>
    <recommendedName>
        <fullName evidence="4">DUF481 domain-containing protein</fullName>
    </recommendedName>
</protein>
<evidence type="ECO:0000256" key="1">
    <source>
        <dbReference type="SAM" id="SignalP"/>
    </source>
</evidence>
<keyword evidence="1" id="KW-0732">Signal</keyword>